<keyword evidence="4" id="KW-1185">Reference proteome</keyword>
<name>A0A0T5PEM2_9RHOB</name>
<feature type="transmembrane region" description="Helical" evidence="1">
    <location>
        <begin position="46"/>
        <end position="67"/>
    </location>
</feature>
<accession>A0A0T5PEM2</accession>
<reference evidence="3 5" key="2">
    <citation type="submission" date="2018-08" db="EMBL/GenBank/DDBJ databases">
        <title>Genetic Globetrotter - A new plasmid hitch-hiking vast phylogenetic and geographic distances.</title>
        <authorList>
            <person name="Vollmers J."/>
            <person name="Petersen J."/>
        </authorList>
    </citation>
    <scope>NUCLEOTIDE SEQUENCE [LARGE SCALE GENOMIC DNA]</scope>
    <source>
        <strain evidence="3 5">DSM 26383</strain>
    </source>
</reference>
<dbReference type="EMBL" id="CP031598">
    <property type="protein sequence ID" value="QEW28950.1"/>
    <property type="molecule type" value="Genomic_DNA"/>
</dbReference>
<evidence type="ECO:0000313" key="4">
    <source>
        <dbReference type="Proteomes" id="UP000051401"/>
    </source>
</evidence>
<evidence type="ECO:0000313" key="5">
    <source>
        <dbReference type="Proteomes" id="UP000325785"/>
    </source>
</evidence>
<dbReference type="PATRIC" id="fig|540747.5.peg.482"/>
<keyword evidence="1" id="KW-1133">Transmembrane helix</keyword>
<dbReference type="KEGG" id="rid:RIdsm_04791"/>
<dbReference type="STRING" id="540747.SAMN04488031_102711"/>
<reference evidence="2 4" key="1">
    <citation type="submission" date="2015-04" db="EMBL/GenBank/DDBJ databases">
        <title>The draft genome sequence of Roseovarius indicus B108T.</title>
        <authorList>
            <person name="Li G."/>
            <person name="Lai Q."/>
            <person name="Shao Z."/>
            <person name="Yan P."/>
        </authorList>
    </citation>
    <scope>NUCLEOTIDE SEQUENCE [LARGE SCALE GENOMIC DNA]</scope>
    <source>
        <strain evidence="2 4">B108</strain>
    </source>
</reference>
<proteinExistence type="predicted"/>
<evidence type="ECO:0008006" key="6">
    <source>
        <dbReference type="Google" id="ProtNLM"/>
    </source>
</evidence>
<keyword evidence="1" id="KW-0812">Transmembrane</keyword>
<dbReference type="RefSeq" id="WP_074939954.1">
    <property type="nucleotide sequence ID" value="NZ_CP031598.1"/>
</dbReference>
<gene>
    <name evidence="3" type="ORF">RIdsm_04791</name>
    <name evidence="2" type="ORF">XM52_02380</name>
</gene>
<evidence type="ECO:0000313" key="2">
    <source>
        <dbReference type="EMBL" id="KRS19703.1"/>
    </source>
</evidence>
<feature type="transmembrane region" description="Helical" evidence="1">
    <location>
        <begin position="74"/>
        <end position="94"/>
    </location>
</feature>
<organism evidence="2 4">
    <name type="scientific">Roseovarius indicus</name>
    <dbReference type="NCBI Taxonomy" id="540747"/>
    <lineage>
        <taxon>Bacteria</taxon>
        <taxon>Pseudomonadati</taxon>
        <taxon>Pseudomonadota</taxon>
        <taxon>Alphaproteobacteria</taxon>
        <taxon>Rhodobacterales</taxon>
        <taxon>Roseobacteraceae</taxon>
        <taxon>Roseovarius</taxon>
    </lineage>
</organism>
<protein>
    <recommendedName>
        <fullName evidence="6">Integral membrane protein</fullName>
    </recommendedName>
</protein>
<dbReference type="EMBL" id="LAXI01000001">
    <property type="protein sequence ID" value="KRS19703.1"/>
    <property type="molecule type" value="Genomic_DNA"/>
</dbReference>
<dbReference type="AlphaFoldDB" id="A0A0T5PEM2"/>
<dbReference type="Proteomes" id="UP000325785">
    <property type="component" value="Chromosome"/>
</dbReference>
<sequence>MATPHASFPLRSILLFDAAACLGLGALLVALAETLAGVMALPAPLLFWAGMILFPVALFMGIVALWLPGNQPAVMLVILGNVLWVVASVALLLGLVAPNVLGVIFVLGQAAFVAVLARLEQLALRAACSRQREAA</sequence>
<feature type="transmembrane region" description="Helical" evidence="1">
    <location>
        <begin position="100"/>
        <end position="119"/>
    </location>
</feature>
<evidence type="ECO:0000256" key="1">
    <source>
        <dbReference type="SAM" id="Phobius"/>
    </source>
</evidence>
<evidence type="ECO:0000313" key="3">
    <source>
        <dbReference type="EMBL" id="QEW28950.1"/>
    </source>
</evidence>
<dbReference type="Proteomes" id="UP000051401">
    <property type="component" value="Unassembled WGS sequence"/>
</dbReference>
<keyword evidence="1" id="KW-0472">Membrane</keyword>
<dbReference type="OrthoDB" id="7570420at2"/>